<proteinExistence type="predicted"/>
<dbReference type="InterPro" id="IPR039261">
    <property type="entry name" value="FNR_nucleotide-bd"/>
</dbReference>
<protein>
    <recommendedName>
        <fullName evidence="2">Oxidoreductase FAD/NAD(P)-binding domain-containing protein</fullName>
    </recommendedName>
</protein>
<reference evidence="1" key="1">
    <citation type="journal article" date="2014" name="Front. Microbiol.">
        <title>High frequency of phylogenetically diverse reductive dehalogenase-homologous genes in deep subseafloor sedimentary metagenomes.</title>
        <authorList>
            <person name="Kawai M."/>
            <person name="Futagami T."/>
            <person name="Toyoda A."/>
            <person name="Takaki Y."/>
            <person name="Nishi S."/>
            <person name="Hori S."/>
            <person name="Arai W."/>
            <person name="Tsubouchi T."/>
            <person name="Morono Y."/>
            <person name="Uchiyama I."/>
            <person name="Ito T."/>
            <person name="Fujiyama A."/>
            <person name="Inagaki F."/>
            <person name="Takami H."/>
        </authorList>
    </citation>
    <scope>NUCLEOTIDE SEQUENCE</scope>
    <source>
        <strain evidence="1">Expedition CK06-06</strain>
    </source>
</reference>
<dbReference type="EMBL" id="BARU01024910">
    <property type="protein sequence ID" value="GAH54743.1"/>
    <property type="molecule type" value="Genomic_DNA"/>
</dbReference>
<dbReference type="AlphaFoldDB" id="X1IAZ0"/>
<feature type="non-terminal residue" evidence="1">
    <location>
        <position position="1"/>
    </location>
</feature>
<comment type="caution">
    <text evidence="1">The sequence shown here is derived from an EMBL/GenBank/DDBJ whole genome shotgun (WGS) entry which is preliminary data.</text>
</comment>
<dbReference type="Gene3D" id="3.40.50.80">
    <property type="entry name" value="Nucleotide-binding domain of ferredoxin-NADP reductase (FNR) module"/>
    <property type="match status" value="1"/>
</dbReference>
<organism evidence="1">
    <name type="scientific">marine sediment metagenome</name>
    <dbReference type="NCBI Taxonomy" id="412755"/>
    <lineage>
        <taxon>unclassified sequences</taxon>
        <taxon>metagenomes</taxon>
        <taxon>ecological metagenomes</taxon>
    </lineage>
</organism>
<evidence type="ECO:0008006" key="2">
    <source>
        <dbReference type="Google" id="ProtNLM"/>
    </source>
</evidence>
<sequence>SKVYICGQASMCVDLRDLLIARGVPFANIMVEIYF</sequence>
<accession>X1IAZ0</accession>
<dbReference type="SUPFAM" id="SSF52343">
    <property type="entry name" value="Ferredoxin reductase-like, C-terminal NADP-linked domain"/>
    <property type="match status" value="1"/>
</dbReference>
<name>X1IAZ0_9ZZZZ</name>
<evidence type="ECO:0000313" key="1">
    <source>
        <dbReference type="EMBL" id="GAH54743.1"/>
    </source>
</evidence>
<gene>
    <name evidence="1" type="ORF">S03H2_40205</name>
</gene>